<dbReference type="EMBL" id="BPRH01001911">
    <property type="protein sequence ID" value="GJF15185.1"/>
    <property type="molecule type" value="Genomic_DNA"/>
</dbReference>
<evidence type="ECO:0000313" key="3">
    <source>
        <dbReference type="EMBL" id="GJF15185.1"/>
    </source>
</evidence>
<evidence type="ECO:0000256" key="2">
    <source>
        <dbReference type="SAM" id="Phobius"/>
    </source>
</evidence>
<sequence>MSVTDRGRAAARQTIRMQRRIAIVQALLWPVAIGTVLALAVTVALKIRAGRGARQYVSPAAPPSSGTGSDAPTPARP</sequence>
<keyword evidence="4" id="KW-1185">Reference proteome</keyword>
<evidence type="ECO:0000256" key="1">
    <source>
        <dbReference type="SAM" id="MobiDB-lite"/>
    </source>
</evidence>
<keyword evidence="2" id="KW-0472">Membrane</keyword>
<accession>A0ABQ4V9L0</accession>
<name>A0ABQ4V9L0_9MYCO</name>
<dbReference type="Proteomes" id="UP001060504">
    <property type="component" value="Unassembled WGS sequence"/>
</dbReference>
<feature type="transmembrane region" description="Helical" evidence="2">
    <location>
        <begin position="21"/>
        <end position="45"/>
    </location>
</feature>
<evidence type="ECO:0000313" key="4">
    <source>
        <dbReference type="Proteomes" id="UP001060504"/>
    </source>
</evidence>
<comment type="caution">
    <text evidence="3">The sequence shown here is derived from an EMBL/GenBank/DDBJ whole genome shotgun (WGS) entry which is preliminary data.</text>
</comment>
<feature type="region of interest" description="Disordered" evidence="1">
    <location>
        <begin position="54"/>
        <end position="77"/>
    </location>
</feature>
<keyword evidence="2" id="KW-1133">Transmembrane helix</keyword>
<gene>
    <name evidence="3" type="ORF">NGTWS1702_18160</name>
</gene>
<proteinExistence type="predicted"/>
<feature type="compositionally biased region" description="Low complexity" evidence="1">
    <location>
        <begin position="63"/>
        <end position="77"/>
    </location>
</feature>
<keyword evidence="2" id="KW-0812">Transmembrane</keyword>
<reference evidence="3 4" key="1">
    <citation type="submission" date="2021-08" db="EMBL/GenBank/DDBJ databases">
        <title>Draft genome sequence of Mycolicibacterium sp. NGTWS1702 strain.</title>
        <authorList>
            <person name="Matsumoto M."/>
            <person name="Tang B.C.C."/>
            <person name="Machida Y."/>
            <person name="Matoyama H."/>
            <person name="Kishihara T."/>
            <person name="Sato S."/>
            <person name="Kondo I."/>
            <person name="Sano M."/>
            <person name="Kato G."/>
        </authorList>
    </citation>
    <scope>NUCLEOTIDE SEQUENCE [LARGE SCALE GENOMIC DNA]</scope>
    <source>
        <strain evidence="3 4">NGTWSNA01</strain>
    </source>
</reference>
<protein>
    <submittedName>
        <fullName evidence="3">Uncharacterized protein</fullName>
    </submittedName>
</protein>
<organism evidence="3 4">
    <name type="scientific">Mycolicibacterium cyprinidarum</name>
    <dbReference type="NCBI Taxonomy" id="2860311"/>
    <lineage>
        <taxon>Bacteria</taxon>
        <taxon>Bacillati</taxon>
        <taxon>Actinomycetota</taxon>
        <taxon>Actinomycetes</taxon>
        <taxon>Mycobacteriales</taxon>
        <taxon>Mycobacteriaceae</taxon>
        <taxon>Mycolicibacterium</taxon>
    </lineage>
</organism>